<feature type="domain" description="Alanyl-transfer RNA synthetases family profile" evidence="10">
    <location>
        <begin position="1"/>
        <end position="100"/>
    </location>
</feature>
<keyword evidence="4" id="KW-0436">Ligase</keyword>
<evidence type="ECO:0000313" key="11">
    <source>
        <dbReference type="RefSeq" id="XP_028131637.1"/>
    </source>
</evidence>
<dbReference type="PROSITE" id="PS50860">
    <property type="entry name" value="AA_TRNA_LIGASE_II_ALA"/>
    <property type="match status" value="1"/>
</dbReference>
<name>A0A6P7FA22_DIAVI</name>
<dbReference type="Gene3D" id="3.30.930.10">
    <property type="entry name" value="Bira Bifunctional Protein, Domain 2"/>
    <property type="match status" value="1"/>
</dbReference>
<dbReference type="InParanoid" id="A0A6P7FA22"/>
<evidence type="ECO:0000256" key="7">
    <source>
        <dbReference type="ARBA" id="ARBA00022884"/>
    </source>
</evidence>
<keyword evidence="6" id="KW-0067">ATP-binding</keyword>
<dbReference type="GO" id="GO:0004813">
    <property type="term" value="F:alanine-tRNA ligase activity"/>
    <property type="evidence" value="ECO:0007669"/>
    <property type="project" value="UniProtKB-EC"/>
</dbReference>
<comment type="similarity">
    <text evidence="1">Belongs to the class-II aminoacyl-tRNA synthetase family.</text>
</comment>
<evidence type="ECO:0000256" key="3">
    <source>
        <dbReference type="ARBA" id="ARBA00022555"/>
    </source>
</evidence>
<keyword evidence="9" id="KW-0030">Aminoacyl-tRNA synthetase</keyword>
<gene>
    <name evidence="11" type="primary">LOC114327279</name>
</gene>
<dbReference type="AlphaFoldDB" id="A0A6P7FA22"/>
<protein>
    <recommendedName>
        <fullName evidence="2">alanine--tRNA ligase</fullName>
        <ecNumber evidence="2">6.1.1.7</ecNumber>
    </recommendedName>
</protein>
<dbReference type="GO" id="GO:0005524">
    <property type="term" value="F:ATP binding"/>
    <property type="evidence" value="ECO:0007669"/>
    <property type="project" value="UniProtKB-KW"/>
</dbReference>
<dbReference type="InterPro" id="IPR050058">
    <property type="entry name" value="Ala-tRNA_ligase"/>
</dbReference>
<dbReference type="PANTHER" id="PTHR11777:SF9">
    <property type="entry name" value="ALANINE--TRNA LIGASE, CYTOPLASMIC"/>
    <property type="match status" value="1"/>
</dbReference>
<dbReference type="InterPro" id="IPR045864">
    <property type="entry name" value="aa-tRNA-synth_II/BPL/LPL"/>
</dbReference>
<keyword evidence="8" id="KW-0648">Protein biosynthesis</keyword>
<dbReference type="InterPro" id="IPR002318">
    <property type="entry name" value="Ala-tRNA-lgiase_IIc"/>
</dbReference>
<proteinExistence type="inferred from homology"/>
<dbReference type="InterPro" id="IPR018165">
    <property type="entry name" value="Ala-tRNA-synth_IIc_core"/>
</dbReference>
<evidence type="ECO:0000256" key="9">
    <source>
        <dbReference type="ARBA" id="ARBA00023146"/>
    </source>
</evidence>
<evidence type="ECO:0000256" key="8">
    <source>
        <dbReference type="ARBA" id="ARBA00022917"/>
    </source>
</evidence>
<dbReference type="SUPFAM" id="SSF55681">
    <property type="entry name" value="Class II aaRS and biotin synthetases"/>
    <property type="match status" value="1"/>
</dbReference>
<dbReference type="InterPro" id="IPR018164">
    <property type="entry name" value="Ala-tRNA-synth_IIc_N"/>
</dbReference>
<dbReference type="Pfam" id="PF01411">
    <property type="entry name" value="tRNA-synt_2c"/>
    <property type="match status" value="1"/>
</dbReference>
<keyword evidence="7" id="KW-0694">RNA-binding</keyword>
<accession>A0A6P7FA22</accession>
<organism evidence="11">
    <name type="scientific">Diabrotica virgifera virgifera</name>
    <name type="common">western corn rootworm</name>
    <dbReference type="NCBI Taxonomy" id="50390"/>
    <lineage>
        <taxon>Eukaryota</taxon>
        <taxon>Metazoa</taxon>
        <taxon>Ecdysozoa</taxon>
        <taxon>Arthropoda</taxon>
        <taxon>Hexapoda</taxon>
        <taxon>Insecta</taxon>
        <taxon>Pterygota</taxon>
        <taxon>Neoptera</taxon>
        <taxon>Endopterygota</taxon>
        <taxon>Coleoptera</taxon>
        <taxon>Polyphaga</taxon>
        <taxon>Cucujiformia</taxon>
        <taxon>Chrysomeloidea</taxon>
        <taxon>Chrysomelidae</taxon>
        <taxon>Galerucinae</taxon>
        <taxon>Diabroticina</taxon>
        <taxon>Diabroticites</taxon>
        <taxon>Diabrotica</taxon>
    </lineage>
</organism>
<keyword evidence="5" id="KW-0547">Nucleotide-binding</keyword>
<evidence type="ECO:0000256" key="2">
    <source>
        <dbReference type="ARBA" id="ARBA00013168"/>
    </source>
</evidence>
<dbReference type="PANTHER" id="PTHR11777">
    <property type="entry name" value="ALANYL-TRNA SYNTHETASE"/>
    <property type="match status" value="1"/>
</dbReference>
<evidence type="ECO:0000256" key="1">
    <source>
        <dbReference type="ARBA" id="ARBA00008226"/>
    </source>
</evidence>
<dbReference type="EC" id="6.1.1.7" evidence="2"/>
<evidence type="ECO:0000256" key="4">
    <source>
        <dbReference type="ARBA" id="ARBA00022598"/>
    </source>
</evidence>
<dbReference type="SUPFAM" id="SSF101353">
    <property type="entry name" value="Putative anticodon-binding domain of alanyl-tRNA synthetase (AlaRS)"/>
    <property type="match status" value="1"/>
</dbReference>
<dbReference type="InterPro" id="IPR018162">
    <property type="entry name" value="Ala-tRNA-ligase_IIc_anticod-bd"/>
</dbReference>
<sequence>MYFFRLPDGSISKLPQKHVDTGMGFERITSVLQGEISNYETDNFSYLLKAITKNCRGIPDYSNLFGEQDLNDLNKSYRILADHTRMITVALADGMIPEEK</sequence>
<evidence type="ECO:0000256" key="5">
    <source>
        <dbReference type="ARBA" id="ARBA00022741"/>
    </source>
</evidence>
<dbReference type="GO" id="GO:0006419">
    <property type="term" value="P:alanyl-tRNA aminoacylation"/>
    <property type="evidence" value="ECO:0007669"/>
    <property type="project" value="InterPro"/>
</dbReference>
<dbReference type="GO" id="GO:0005739">
    <property type="term" value="C:mitochondrion"/>
    <property type="evidence" value="ECO:0007669"/>
    <property type="project" value="TreeGrafter"/>
</dbReference>
<dbReference type="RefSeq" id="XP_028131637.1">
    <property type="nucleotide sequence ID" value="XM_028275836.1"/>
</dbReference>
<dbReference type="PRINTS" id="PR00980">
    <property type="entry name" value="TRNASYNTHALA"/>
</dbReference>
<dbReference type="GO" id="GO:0000049">
    <property type="term" value="F:tRNA binding"/>
    <property type="evidence" value="ECO:0007669"/>
    <property type="project" value="UniProtKB-KW"/>
</dbReference>
<evidence type="ECO:0000259" key="10">
    <source>
        <dbReference type="PROSITE" id="PS50860"/>
    </source>
</evidence>
<dbReference type="GO" id="GO:0002161">
    <property type="term" value="F:aminoacyl-tRNA deacylase activity"/>
    <property type="evidence" value="ECO:0007669"/>
    <property type="project" value="TreeGrafter"/>
</dbReference>
<reference evidence="11" key="1">
    <citation type="submission" date="2025-08" db="UniProtKB">
        <authorList>
            <consortium name="RefSeq"/>
        </authorList>
    </citation>
    <scope>IDENTIFICATION</scope>
    <source>
        <tissue evidence="11">Whole insect</tissue>
    </source>
</reference>
<keyword evidence="3" id="KW-0820">tRNA-binding</keyword>
<evidence type="ECO:0000256" key="6">
    <source>
        <dbReference type="ARBA" id="ARBA00022840"/>
    </source>
</evidence>